<dbReference type="PANTHER" id="PTHR41260:SF1">
    <property type="entry name" value="PROTEIN ECSC"/>
    <property type="match status" value="1"/>
</dbReference>
<evidence type="ECO:0000313" key="2">
    <source>
        <dbReference type="Proteomes" id="UP000076848"/>
    </source>
</evidence>
<evidence type="ECO:0000313" key="1">
    <source>
        <dbReference type="EMBL" id="SAI71330.1"/>
    </source>
</evidence>
<accession>A0A157SLH3</accession>
<reference evidence="1 2" key="1">
    <citation type="submission" date="2016-04" db="EMBL/GenBank/DDBJ databases">
        <authorList>
            <consortium name="Pathogen Informatics"/>
        </authorList>
    </citation>
    <scope>NUCLEOTIDE SEQUENCE [LARGE SCALE GENOMIC DNA]</scope>
    <source>
        <strain evidence="1 2">H050680373</strain>
    </source>
</reference>
<dbReference type="OrthoDB" id="1238772at2"/>
<protein>
    <submittedName>
        <fullName evidence="1">EcsC protein family</fullName>
    </submittedName>
</protein>
<name>A0A157SLH3_9BORD</name>
<dbReference type="Pfam" id="PF12787">
    <property type="entry name" value="EcsC"/>
    <property type="match status" value="1"/>
</dbReference>
<dbReference type="Proteomes" id="UP000076848">
    <property type="component" value="Unassembled WGS sequence"/>
</dbReference>
<dbReference type="PANTHER" id="PTHR41260">
    <property type="entry name" value="PROTEIN ECSC"/>
    <property type="match status" value="1"/>
</dbReference>
<dbReference type="STRING" id="288768.SAMEA3906486_03471"/>
<keyword evidence="2" id="KW-1185">Reference proteome</keyword>
<gene>
    <name evidence="1" type="ORF">SAMEA3906486_03471</name>
</gene>
<organism evidence="1 2">
    <name type="scientific">Bordetella ansorpii</name>
    <dbReference type="NCBI Taxonomy" id="288768"/>
    <lineage>
        <taxon>Bacteria</taxon>
        <taxon>Pseudomonadati</taxon>
        <taxon>Pseudomonadota</taxon>
        <taxon>Betaproteobacteria</taxon>
        <taxon>Burkholderiales</taxon>
        <taxon>Alcaligenaceae</taxon>
        <taxon>Bordetella</taxon>
    </lineage>
</organism>
<dbReference type="AlphaFoldDB" id="A0A157SLH3"/>
<dbReference type="InterPro" id="IPR024787">
    <property type="entry name" value="EcsC"/>
</dbReference>
<dbReference type="RefSeq" id="WP_066129697.1">
    <property type="nucleotide sequence ID" value="NZ_FKIF01000007.1"/>
</dbReference>
<sequence length="278" mass="29898">MQNPLPVLSLAPDTPDYRDLERAVALLVSPTLTARITSMVGKPLERLLEYVPDGWEKNLHKLVEGALSKAADAALWSLNNKPQEASPWWNKAYAAASGGVGGFFGFTGLAMELPVSTTILMRAVADVARSEGFDLSDIETKQACIEVFALGGETKQDDQAETTYYAMRVFTAETVGFIAKELAAMTSKEATSKVTGAWLAALIKKVASRFGVVVTEKAAAQAIPLIGAAGGAAINVMFTGFYQDMARGHFIVKRLEKKYGFEAVKQAFEAVRKRSPAG</sequence>
<dbReference type="EMBL" id="FKIF01000007">
    <property type="protein sequence ID" value="SAI71330.1"/>
    <property type="molecule type" value="Genomic_DNA"/>
</dbReference>
<proteinExistence type="predicted"/>